<accession>A0A0E9VDY8</accession>
<name>A0A0E9VDY8_ANGAN</name>
<organism evidence="1">
    <name type="scientific">Anguilla anguilla</name>
    <name type="common">European freshwater eel</name>
    <name type="synonym">Muraena anguilla</name>
    <dbReference type="NCBI Taxonomy" id="7936"/>
    <lineage>
        <taxon>Eukaryota</taxon>
        <taxon>Metazoa</taxon>
        <taxon>Chordata</taxon>
        <taxon>Craniata</taxon>
        <taxon>Vertebrata</taxon>
        <taxon>Euteleostomi</taxon>
        <taxon>Actinopterygii</taxon>
        <taxon>Neopterygii</taxon>
        <taxon>Teleostei</taxon>
        <taxon>Anguilliformes</taxon>
        <taxon>Anguillidae</taxon>
        <taxon>Anguilla</taxon>
    </lineage>
</organism>
<sequence length="45" mass="4807">MATLLISYCGPCWQLLIPGQGKSLSCKSVWGVVASCCMTVWNIAS</sequence>
<evidence type="ECO:0000313" key="1">
    <source>
        <dbReference type="EMBL" id="JAH75690.1"/>
    </source>
</evidence>
<proteinExistence type="predicted"/>
<reference evidence="1" key="1">
    <citation type="submission" date="2014-11" db="EMBL/GenBank/DDBJ databases">
        <authorList>
            <person name="Amaro Gonzalez C."/>
        </authorList>
    </citation>
    <scope>NUCLEOTIDE SEQUENCE</scope>
</reference>
<dbReference type="AlphaFoldDB" id="A0A0E9VDY8"/>
<reference evidence="1" key="2">
    <citation type="journal article" date="2015" name="Fish Shellfish Immunol.">
        <title>Early steps in the European eel (Anguilla anguilla)-Vibrio vulnificus interaction in the gills: Role of the RtxA13 toxin.</title>
        <authorList>
            <person name="Callol A."/>
            <person name="Pajuelo D."/>
            <person name="Ebbesson L."/>
            <person name="Teles M."/>
            <person name="MacKenzie S."/>
            <person name="Amaro C."/>
        </authorList>
    </citation>
    <scope>NUCLEOTIDE SEQUENCE</scope>
</reference>
<dbReference type="EMBL" id="GBXM01032887">
    <property type="protein sequence ID" value="JAH75690.1"/>
    <property type="molecule type" value="Transcribed_RNA"/>
</dbReference>
<protein>
    <submittedName>
        <fullName evidence="1">Uncharacterized protein</fullName>
    </submittedName>
</protein>